<feature type="region of interest" description="Disordered" evidence="1">
    <location>
        <begin position="843"/>
        <end position="884"/>
    </location>
</feature>
<dbReference type="CDD" id="cd00413">
    <property type="entry name" value="Glyco_hydrolase_16"/>
    <property type="match status" value="1"/>
</dbReference>
<keyword evidence="2" id="KW-0472">Membrane</keyword>
<feature type="transmembrane region" description="Helical" evidence="2">
    <location>
        <begin position="366"/>
        <end position="386"/>
    </location>
</feature>
<feature type="transmembrane region" description="Helical" evidence="2">
    <location>
        <begin position="1105"/>
        <end position="1128"/>
    </location>
</feature>
<keyword evidence="2" id="KW-0812">Transmembrane</keyword>
<dbReference type="InterPro" id="IPR002656">
    <property type="entry name" value="Acyl_transf_3_dom"/>
</dbReference>
<feature type="compositionally biased region" description="Low complexity" evidence="1">
    <location>
        <begin position="866"/>
        <end position="880"/>
    </location>
</feature>
<dbReference type="InterPro" id="IPR013320">
    <property type="entry name" value="ConA-like_dom_sf"/>
</dbReference>
<feature type="transmembrane region" description="Helical" evidence="2">
    <location>
        <begin position="194"/>
        <end position="216"/>
    </location>
</feature>
<evidence type="ECO:0000256" key="2">
    <source>
        <dbReference type="SAM" id="Phobius"/>
    </source>
</evidence>
<gene>
    <name evidence="5" type="ORF">B0A50_05320</name>
</gene>
<dbReference type="Proteomes" id="UP000308549">
    <property type="component" value="Unassembled WGS sequence"/>
</dbReference>
<evidence type="ECO:0000313" key="5">
    <source>
        <dbReference type="EMBL" id="TKA26483.1"/>
    </source>
</evidence>
<dbReference type="Pfam" id="PF00722">
    <property type="entry name" value="Glyco_hydro_16"/>
    <property type="match status" value="1"/>
</dbReference>
<evidence type="ECO:0000259" key="3">
    <source>
        <dbReference type="Pfam" id="PF00722"/>
    </source>
</evidence>
<feature type="transmembrane region" description="Helical" evidence="2">
    <location>
        <begin position="398"/>
        <end position="419"/>
    </location>
</feature>
<sequence>MSAKSVPARLQSLLKPMRWQADSKPEEHSHLLGLRGVLAILSLLWIFFETFIPSIVSSGTDGPTYQKIIRYVFSPVFWNLSLLRSFFFVLSARSICVRFLKDPVPSAYAGSIIRRIVRLPIVLSVACGIAFGIFGAIGVSYIYEFENVLPNTSIVAPEVPNNALTGLNAMFDQFWVVRSYYYQAANDFWPSRTIWTISLVYQQSWTIYFLMIILPFTRATWHWQFLTLFALGSFWMNSWGWYDATALLLADYMIDPTLRVRLDRGLRIREDWSIPWAAPGAVMTLAGFAMKYVWTIFPQYIDKELVLHPFLDLSENTNRAEFAAADPFPRVDNYLVIFGLLLLVETTVQLRDLLSAVWLVELGKRSLSLFVAQSIIFWTAGMKLFLHLHLDLNTSKALTNFAVFVTGTVATVAFAEAFYRTIDLPSQWIAGKAYTWLLRYVEVCEFDVEAAFVVWTFLHGLLLLLLLLLLAIMMHSLLVLTHASLLLASVAAATAASQCACGYRDPATKQLYTDAIILYFNETDAVDTDVFTIQDFAHKKEQGWNSVYKVGAKPDNVEITNDTAIWPHVQSLQLRTDPTTSNHVVNGGSLQSVRRDIQYGSFRAAMRGAAKYTGGTALSLMLRFNSSEAINMDMMNMDDPTDARISYLVNGEWPADNTVTNYTVLEADGLEPWNDYTNVRVDWSDSAVAFWIAGNQTRNVTKHDRSLPRAGQPLYLRTWSTSDPYYMDGPPGVNGTRSHVLYVRSFFNSSVMTNEEHHAFDKRCGKAEYCSTDDMSLRGSTAYQHASVKKWKQNEHRGRIRENAGIVAACCSSFGVFALINVFFRRTPWSAFILLLGRGRHKKTPKITSDSTSDFAHSRTKADYSGDTTPGTQTPAPTTGVHTPRSGYQTPLPAYETPPPWPMADGTFRSMSMASLQRVPLPVLASQPIDEKAELGAASNNSDKKDFANPDGIEGAPGAVEAPKAPEALEALEARKGHEAPEGPQADPTPDASQDMLPTSPFSDAHVLKDSIEPVSQTPLTTTEKGQHLAVTVAPGTGKDEAAAVVPDAQAKPAPTKRIDYLAGLVAVACLGVTLHHFCQTFWPWIVEGYGPGAHYVEAEKWFKIFLGSYLLTQLWIGPFFLTATRFLTTNYLKNGNLEDIAKKELRRAPRLFVPIIIISLLEYFLISMDLTASLEWLPSVSWSTWPYVSAQDNFGIYLNNLIELAYLMPNAIPEVVTHYCIGVLWTVPVQLQFTYVVLTAAVMIRDIKNPWKRFGFYTIMILTGWYAKSWSACHWCGLVLADLEATYKWRQYLQKRPIALYAVMSVAFLGAAGAPLIAIFNQTWSFSTAENGVHPDFPTGRPIMEVDPAYPDYNEPTLAILIFSIGLQILVELSTCFQWFLSLKVILWLHPHIMTVYLTHGFVMWTWGAWCAIALNDAGVPYWGNLLVTLVTTYAIIFLLATILTPLIEFPTQALMRNLDRWTKDEPVPKRSTIAPFNKSLVVNRQVTEHASGES</sequence>
<feature type="transmembrane region" description="Helical" evidence="2">
    <location>
        <begin position="1299"/>
        <end position="1321"/>
    </location>
</feature>
<feature type="transmembrane region" description="Helical" evidence="2">
    <location>
        <begin position="1061"/>
        <end position="1085"/>
    </location>
</feature>
<dbReference type="GO" id="GO:0016747">
    <property type="term" value="F:acyltransferase activity, transferring groups other than amino-acyl groups"/>
    <property type="evidence" value="ECO:0007669"/>
    <property type="project" value="InterPro"/>
</dbReference>
<feature type="transmembrane region" description="Helical" evidence="2">
    <location>
        <begin position="274"/>
        <end position="294"/>
    </location>
</feature>
<accession>A0A4U0TVV1</accession>
<feature type="transmembrane region" description="Helical" evidence="2">
    <location>
        <begin position="1217"/>
        <end position="1245"/>
    </location>
</feature>
<evidence type="ECO:0008006" key="7">
    <source>
        <dbReference type="Google" id="ProtNLM"/>
    </source>
</evidence>
<dbReference type="InterPro" id="IPR000757">
    <property type="entry name" value="Beta-glucanase-like"/>
</dbReference>
<feature type="transmembrane region" description="Helical" evidence="2">
    <location>
        <begin position="477"/>
        <end position="496"/>
    </location>
</feature>
<feature type="transmembrane region" description="Helical" evidence="2">
    <location>
        <begin position="1359"/>
        <end position="1382"/>
    </location>
</feature>
<feature type="transmembrane region" description="Helical" evidence="2">
    <location>
        <begin position="334"/>
        <end position="360"/>
    </location>
</feature>
<evidence type="ECO:0000256" key="1">
    <source>
        <dbReference type="SAM" id="MobiDB-lite"/>
    </source>
</evidence>
<dbReference type="OrthoDB" id="25131at2759"/>
<feature type="transmembrane region" description="Helical" evidence="2">
    <location>
        <begin position="76"/>
        <end position="100"/>
    </location>
</feature>
<dbReference type="Pfam" id="PF01757">
    <property type="entry name" value="Acyl_transf_3"/>
    <property type="match status" value="1"/>
</dbReference>
<keyword evidence="6" id="KW-1185">Reference proteome</keyword>
<reference evidence="5 6" key="1">
    <citation type="submission" date="2017-03" db="EMBL/GenBank/DDBJ databases">
        <title>Genomes of endolithic fungi from Antarctica.</title>
        <authorList>
            <person name="Coleine C."/>
            <person name="Masonjones S."/>
            <person name="Stajich J.E."/>
        </authorList>
    </citation>
    <scope>NUCLEOTIDE SEQUENCE [LARGE SCALE GENOMIC DNA]</scope>
    <source>
        <strain evidence="5 6">CCFEE 6315</strain>
    </source>
</reference>
<comment type="caution">
    <text evidence="5">The sequence shown here is derived from an EMBL/GenBank/DDBJ whole genome shotgun (WGS) entry which is preliminary data.</text>
</comment>
<feature type="region of interest" description="Disordered" evidence="1">
    <location>
        <begin position="935"/>
        <end position="961"/>
    </location>
</feature>
<evidence type="ECO:0000313" key="6">
    <source>
        <dbReference type="Proteomes" id="UP000308549"/>
    </source>
</evidence>
<dbReference type="GO" id="GO:0004553">
    <property type="term" value="F:hydrolase activity, hydrolyzing O-glycosyl compounds"/>
    <property type="evidence" value="ECO:0007669"/>
    <property type="project" value="InterPro"/>
</dbReference>
<feature type="transmembrane region" description="Helical" evidence="2">
    <location>
        <begin position="450"/>
        <end position="470"/>
    </location>
</feature>
<feature type="transmembrane region" description="Helical" evidence="2">
    <location>
        <begin position="1428"/>
        <end position="1449"/>
    </location>
</feature>
<feature type="compositionally biased region" description="Polar residues" evidence="1">
    <location>
        <begin position="846"/>
        <end position="855"/>
    </location>
</feature>
<feature type="transmembrane region" description="Helical" evidence="2">
    <location>
        <begin position="1394"/>
        <end position="1416"/>
    </location>
</feature>
<feature type="transmembrane region" description="Helical" evidence="2">
    <location>
        <begin position="32"/>
        <end position="56"/>
    </location>
</feature>
<feature type="transmembrane region" description="Helical" evidence="2">
    <location>
        <begin position="1149"/>
        <end position="1167"/>
    </location>
</feature>
<feature type="transmembrane region" description="Helical" evidence="2">
    <location>
        <begin position="804"/>
        <end position="824"/>
    </location>
</feature>
<protein>
    <recommendedName>
        <fullName evidence="7">GH16 domain-containing protein</fullName>
    </recommendedName>
</protein>
<dbReference type="PANTHER" id="PTHR38121">
    <property type="entry name" value="GH16 DOMAIN-CONTAINING PROTEIN"/>
    <property type="match status" value="1"/>
</dbReference>
<feature type="transmembrane region" description="Helical" evidence="2">
    <location>
        <begin position="223"/>
        <end position="242"/>
    </location>
</feature>
<proteinExistence type="predicted"/>
<dbReference type="Gene3D" id="2.60.120.200">
    <property type="match status" value="1"/>
</dbReference>
<feature type="domain" description="GH16" evidence="3">
    <location>
        <begin position="555"/>
        <end position="724"/>
    </location>
</feature>
<feature type="region of interest" description="Disordered" evidence="1">
    <location>
        <begin position="976"/>
        <end position="1003"/>
    </location>
</feature>
<organism evidence="5 6">
    <name type="scientific">Salinomyces thailandicus</name>
    <dbReference type="NCBI Taxonomy" id="706561"/>
    <lineage>
        <taxon>Eukaryota</taxon>
        <taxon>Fungi</taxon>
        <taxon>Dikarya</taxon>
        <taxon>Ascomycota</taxon>
        <taxon>Pezizomycotina</taxon>
        <taxon>Dothideomycetes</taxon>
        <taxon>Dothideomycetidae</taxon>
        <taxon>Mycosphaerellales</taxon>
        <taxon>Teratosphaeriaceae</taxon>
        <taxon>Salinomyces</taxon>
    </lineage>
</organism>
<dbReference type="SUPFAM" id="SSF49899">
    <property type="entry name" value="Concanavalin A-like lectins/glucanases"/>
    <property type="match status" value="1"/>
</dbReference>
<evidence type="ECO:0000259" key="4">
    <source>
        <dbReference type="Pfam" id="PF01757"/>
    </source>
</evidence>
<name>A0A4U0TVV1_9PEZI</name>
<dbReference type="EMBL" id="NAJL01000028">
    <property type="protein sequence ID" value="TKA26483.1"/>
    <property type="molecule type" value="Genomic_DNA"/>
</dbReference>
<feature type="transmembrane region" description="Helical" evidence="2">
    <location>
        <begin position="121"/>
        <end position="143"/>
    </location>
</feature>
<dbReference type="PANTHER" id="PTHR38121:SF2">
    <property type="entry name" value="ACYLTRANSFERASE 3 DOMAIN-CONTAINING PROTEIN"/>
    <property type="match status" value="1"/>
</dbReference>
<dbReference type="GO" id="GO:0005975">
    <property type="term" value="P:carbohydrate metabolic process"/>
    <property type="evidence" value="ECO:0007669"/>
    <property type="project" value="InterPro"/>
</dbReference>
<feature type="domain" description="Acyltransferase 3" evidence="4">
    <location>
        <begin position="1064"/>
        <end position="1442"/>
    </location>
</feature>
<keyword evidence="2" id="KW-1133">Transmembrane helix</keyword>